<gene>
    <name evidence="6" type="ORF">NUU61_001391</name>
</gene>
<dbReference type="EMBL" id="JAPMSZ010000002">
    <property type="protein sequence ID" value="KAJ5111761.1"/>
    <property type="molecule type" value="Genomic_DNA"/>
</dbReference>
<comment type="catalytic activity">
    <reaction evidence="2">
        <text>L-threonyl-[protein] + ATP = O-phospho-L-threonyl-[protein] + ADP + H(+)</text>
        <dbReference type="Rhea" id="RHEA:46608"/>
        <dbReference type="Rhea" id="RHEA-COMP:11060"/>
        <dbReference type="Rhea" id="RHEA-COMP:11605"/>
        <dbReference type="ChEBI" id="CHEBI:15378"/>
        <dbReference type="ChEBI" id="CHEBI:30013"/>
        <dbReference type="ChEBI" id="CHEBI:30616"/>
        <dbReference type="ChEBI" id="CHEBI:61977"/>
        <dbReference type="ChEBI" id="CHEBI:456216"/>
        <dbReference type="EC" id="2.7.11.1"/>
    </reaction>
</comment>
<evidence type="ECO:0000313" key="7">
    <source>
        <dbReference type="Proteomes" id="UP001141434"/>
    </source>
</evidence>
<comment type="caution">
    <text evidence="6">The sequence shown here is derived from an EMBL/GenBank/DDBJ whole genome shotgun (WGS) entry which is preliminary data.</text>
</comment>
<keyword evidence="6" id="KW-0418">Kinase</keyword>
<evidence type="ECO:0000256" key="3">
    <source>
        <dbReference type="ARBA" id="ARBA00048679"/>
    </source>
</evidence>
<dbReference type="OrthoDB" id="5584477at2759"/>
<dbReference type="InterPro" id="IPR008266">
    <property type="entry name" value="Tyr_kinase_AS"/>
</dbReference>
<comment type="catalytic activity">
    <reaction evidence="3">
        <text>L-seryl-[protein] + ATP = O-phospho-L-seryl-[protein] + ADP + H(+)</text>
        <dbReference type="Rhea" id="RHEA:17989"/>
        <dbReference type="Rhea" id="RHEA-COMP:9863"/>
        <dbReference type="Rhea" id="RHEA-COMP:11604"/>
        <dbReference type="ChEBI" id="CHEBI:15378"/>
        <dbReference type="ChEBI" id="CHEBI:29999"/>
        <dbReference type="ChEBI" id="CHEBI:30616"/>
        <dbReference type="ChEBI" id="CHEBI:83421"/>
        <dbReference type="ChEBI" id="CHEBI:456216"/>
        <dbReference type="EC" id="2.7.11.1"/>
    </reaction>
</comment>
<dbReference type="Proteomes" id="UP001141434">
    <property type="component" value="Unassembled WGS sequence"/>
</dbReference>
<protein>
    <recommendedName>
        <fullName evidence="1">non-specific serine/threonine protein kinase</fullName>
        <ecNumber evidence="1">2.7.11.1</ecNumber>
    </recommendedName>
</protein>
<dbReference type="RefSeq" id="XP_056515240.1">
    <property type="nucleotide sequence ID" value="XM_056651973.1"/>
</dbReference>
<dbReference type="PANTHER" id="PTHR38248">
    <property type="entry name" value="FUNK1 6"/>
    <property type="match status" value="1"/>
</dbReference>
<dbReference type="Pfam" id="PF17667">
    <property type="entry name" value="Pkinase_fungal"/>
    <property type="match status" value="1"/>
</dbReference>
<feature type="domain" description="Fungal-type protein kinase" evidence="5">
    <location>
        <begin position="204"/>
        <end position="502"/>
    </location>
</feature>
<reference evidence="6" key="1">
    <citation type="submission" date="2022-11" db="EMBL/GenBank/DDBJ databases">
        <authorList>
            <person name="Petersen C."/>
        </authorList>
    </citation>
    <scope>NUCLEOTIDE SEQUENCE</scope>
    <source>
        <strain evidence="6">IBT 34128</strain>
    </source>
</reference>
<dbReference type="InterPro" id="IPR040976">
    <property type="entry name" value="Pkinase_fungal"/>
</dbReference>
<keyword evidence="7" id="KW-1185">Reference proteome</keyword>
<dbReference type="GO" id="GO:0004674">
    <property type="term" value="F:protein serine/threonine kinase activity"/>
    <property type="evidence" value="ECO:0007669"/>
    <property type="project" value="UniProtKB-EC"/>
</dbReference>
<proteinExistence type="predicted"/>
<dbReference type="PANTHER" id="PTHR38248:SF2">
    <property type="entry name" value="FUNK1 11"/>
    <property type="match status" value="1"/>
</dbReference>
<accession>A0A9W9G412</accession>
<evidence type="ECO:0000256" key="1">
    <source>
        <dbReference type="ARBA" id="ARBA00012513"/>
    </source>
</evidence>
<dbReference type="AlphaFoldDB" id="A0A9W9G412"/>
<evidence type="ECO:0000259" key="5">
    <source>
        <dbReference type="Pfam" id="PF17667"/>
    </source>
</evidence>
<feature type="region of interest" description="Disordered" evidence="4">
    <location>
        <begin position="386"/>
        <end position="407"/>
    </location>
</feature>
<name>A0A9W9G412_9EURO</name>
<evidence type="ECO:0000256" key="2">
    <source>
        <dbReference type="ARBA" id="ARBA00047899"/>
    </source>
</evidence>
<evidence type="ECO:0000313" key="6">
    <source>
        <dbReference type="EMBL" id="KAJ5111761.1"/>
    </source>
</evidence>
<evidence type="ECO:0000256" key="4">
    <source>
        <dbReference type="SAM" id="MobiDB-lite"/>
    </source>
</evidence>
<dbReference type="EC" id="2.7.11.1" evidence="1"/>
<reference evidence="6" key="2">
    <citation type="journal article" date="2023" name="IMA Fungus">
        <title>Comparative genomic study of the Penicillium genus elucidates a diverse pangenome and 15 lateral gene transfer events.</title>
        <authorList>
            <person name="Petersen C."/>
            <person name="Sorensen T."/>
            <person name="Nielsen M.R."/>
            <person name="Sondergaard T.E."/>
            <person name="Sorensen J.L."/>
            <person name="Fitzpatrick D.A."/>
            <person name="Frisvad J.C."/>
            <person name="Nielsen K.L."/>
        </authorList>
    </citation>
    <scope>NUCLEOTIDE SEQUENCE</scope>
    <source>
        <strain evidence="6">IBT 34128</strain>
    </source>
</reference>
<keyword evidence="6" id="KW-0808">Transferase</keyword>
<sequence>MPTALISTVSNHCCMQRSLITPTILSSGIKSIARLPNPPRLPDRYPCRSKQTPWSRNTSGFVNSSEFFQNVDPVIMLELERLYVGLHNFHKAFFGNVPDLDMVFEAIFRRCTEGNNPLFKDRWSGWLAGAKESDVLTWFVDLIPKLEAFAGDRISTPPAQRKLLADITYNPDSEDSRYRWSHILVADELKSNPKADKASIAWIDLKMRVWEFDRLGGTASEQFDINKKDGGLQFVTTILGFLWMNEDGHGFDPTIITSGAERYIEIERDGQTERLIIDEVMKRAPCVASRATICWKAHLKGDLQTPLVIKDSWQYMDHDEEGELVQEATEKGLVNVARYYRHETVRVHGVIDDIRRNVQKGLDVTKATNYRLGRLMLPSSASASNVLRKGRSSSTGMKRLSSETDAVLPSSKRSLHRRIILRDYGKPIHKASSHSALLSALERCIEGHESLRTADILHRDVSINNLMINEDNANSWPSFLVDLDLAIKEERDGASGAQGKTGKCIGPTGLDDWNYENDDKLVASKKGEIADEEDFLKKAEKHFTWYDQPLISWVNRLRRKVSPNGGRWKRLQPELYSSKKILRDARKDPGVLAEG</sequence>
<dbReference type="GeneID" id="81391141"/>
<organism evidence="6 7">
    <name type="scientific">Penicillium alfredii</name>
    <dbReference type="NCBI Taxonomy" id="1506179"/>
    <lineage>
        <taxon>Eukaryota</taxon>
        <taxon>Fungi</taxon>
        <taxon>Dikarya</taxon>
        <taxon>Ascomycota</taxon>
        <taxon>Pezizomycotina</taxon>
        <taxon>Eurotiomycetes</taxon>
        <taxon>Eurotiomycetidae</taxon>
        <taxon>Eurotiales</taxon>
        <taxon>Aspergillaceae</taxon>
        <taxon>Penicillium</taxon>
    </lineage>
</organism>
<dbReference type="PROSITE" id="PS00109">
    <property type="entry name" value="PROTEIN_KINASE_TYR"/>
    <property type="match status" value="1"/>
</dbReference>